<dbReference type="InterPro" id="IPR043129">
    <property type="entry name" value="ATPase_NBD"/>
</dbReference>
<dbReference type="AlphaFoldDB" id="A0A9X1ZHZ5"/>
<evidence type="ECO:0000313" key="1">
    <source>
        <dbReference type="EMBL" id="MCL1142088.1"/>
    </source>
</evidence>
<dbReference type="Gene3D" id="3.30.420.380">
    <property type="match status" value="1"/>
</dbReference>
<dbReference type="Proteomes" id="UP001139333">
    <property type="component" value="Unassembled WGS sequence"/>
</dbReference>
<sequence length="294" mass="32433">MKNNVLEKLAFWRSPQLSNSLGVFVSSQSLWVYDAESEQQSEHIADFPVIENNWNATFSAVKQRYGATSLQLVLSHSYYQLLQADKPSVEAAEVNQALIWAVKDMVSEPVANIHLDYFESSVSPSGKVNVVISSRQNLAAMAVACDELGFDISGISIEELALTHLFAADNSARMLVTHVPDDELLLTVIKNGELLMQRRVRGFNQLHQVSQQDLGYGMADNLSLEIQRSMDYFESQLRQAPVSEIHLLVDGEHATLAELVSANFNQAVIPIAHQGVPACLAKLASEEIYGGNSD</sequence>
<dbReference type="SUPFAM" id="SSF53067">
    <property type="entry name" value="Actin-like ATPase domain"/>
    <property type="match status" value="1"/>
</dbReference>
<dbReference type="RefSeq" id="WP_248994775.1">
    <property type="nucleotide sequence ID" value="NZ_JAKIKP010000003.1"/>
</dbReference>
<name>A0A9X1ZHZ5_9GAMM</name>
<protein>
    <submittedName>
        <fullName evidence="1">Biogenesis protein MshI</fullName>
    </submittedName>
</protein>
<dbReference type="EMBL" id="JAKIKP010000003">
    <property type="protein sequence ID" value="MCL1142088.1"/>
    <property type="molecule type" value="Genomic_DNA"/>
</dbReference>
<gene>
    <name evidence="1" type="ORF">L2672_05205</name>
</gene>
<reference evidence="1" key="1">
    <citation type="submission" date="2022-01" db="EMBL/GenBank/DDBJ databases">
        <title>Whole genome-based taxonomy of the Shewanellaceae.</title>
        <authorList>
            <person name="Martin-Rodriguez A.J."/>
        </authorList>
    </citation>
    <scope>NUCLEOTIDE SEQUENCE</scope>
    <source>
        <strain evidence="1">DSM 16422</strain>
    </source>
</reference>
<keyword evidence="2" id="KW-1185">Reference proteome</keyword>
<comment type="caution">
    <text evidence="1">The sequence shown here is derived from an EMBL/GenBank/DDBJ whole genome shotgun (WGS) entry which is preliminary data.</text>
</comment>
<proteinExistence type="predicted"/>
<evidence type="ECO:0000313" key="2">
    <source>
        <dbReference type="Proteomes" id="UP001139333"/>
    </source>
</evidence>
<organism evidence="1 2">
    <name type="scientific">Shewanella gaetbuli</name>
    <dbReference type="NCBI Taxonomy" id="220752"/>
    <lineage>
        <taxon>Bacteria</taxon>
        <taxon>Pseudomonadati</taxon>
        <taxon>Pseudomonadota</taxon>
        <taxon>Gammaproteobacteria</taxon>
        <taxon>Alteromonadales</taxon>
        <taxon>Shewanellaceae</taxon>
        <taxon>Shewanella</taxon>
    </lineage>
</organism>
<accession>A0A9X1ZHZ5</accession>